<keyword evidence="1" id="KW-0812">Transmembrane</keyword>
<keyword evidence="1" id="KW-1133">Transmembrane helix</keyword>
<reference evidence="2" key="1">
    <citation type="journal article" date="2014" name="Front. Microbiol.">
        <title>High frequency of phylogenetically diverse reductive dehalogenase-homologous genes in deep subseafloor sedimentary metagenomes.</title>
        <authorList>
            <person name="Kawai M."/>
            <person name="Futagami T."/>
            <person name="Toyoda A."/>
            <person name="Takaki Y."/>
            <person name="Nishi S."/>
            <person name="Hori S."/>
            <person name="Arai W."/>
            <person name="Tsubouchi T."/>
            <person name="Morono Y."/>
            <person name="Uchiyama I."/>
            <person name="Ito T."/>
            <person name="Fujiyama A."/>
            <person name="Inagaki F."/>
            <person name="Takami H."/>
        </authorList>
    </citation>
    <scope>NUCLEOTIDE SEQUENCE</scope>
    <source>
        <strain evidence="2">Expedition CK06-06</strain>
    </source>
</reference>
<gene>
    <name evidence="2" type="ORF">S01H4_29117</name>
</gene>
<protein>
    <submittedName>
        <fullName evidence="2">Uncharacterized protein</fullName>
    </submittedName>
</protein>
<feature type="transmembrane region" description="Helical" evidence="1">
    <location>
        <begin position="6"/>
        <end position="39"/>
    </location>
</feature>
<keyword evidence="1" id="KW-0472">Membrane</keyword>
<comment type="caution">
    <text evidence="2">The sequence shown here is derived from an EMBL/GenBank/DDBJ whole genome shotgun (WGS) entry which is preliminary data.</text>
</comment>
<feature type="transmembrane region" description="Helical" evidence="1">
    <location>
        <begin position="99"/>
        <end position="116"/>
    </location>
</feature>
<name>X1AWJ3_9ZZZZ</name>
<accession>X1AWJ3</accession>
<feature type="non-terminal residue" evidence="2">
    <location>
        <position position="117"/>
    </location>
</feature>
<sequence length="117" mass="13278">MGDVGSVLLGFTFAAIVAQLSNSFLDFVCLSSFLFTFYADELTTMFLRIKNRENLLRPHRKHLYQILANEKKFPHWQVSAGYGAVQLILGMLILSARFYGVWVVSFLFVLSFALFAA</sequence>
<evidence type="ECO:0000313" key="2">
    <source>
        <dbReference type="EMBL" id="GAG76553.1"/>
    </source>
</evidence>
<evidence type="ECO:0000256" key="1">
    <source>
        <dbReference type="SAM" id="Phobius"/>
    </source>
</evidence>
<proteinExistence type="predicted"/>
<dbReference type="AlphaFoldDB" id="X1AWJ3"/>
<dbReference type="EMBL" id="BART01014714">
    <property type="protein sequence ID" value="GAG76553.1"/>
    <property type="molecule type" value="Genomic_DNA"/>
</dbReference>
<organism evidence="2">
    <name type="scientific">marine sediment metagenome</name>
    <dbReference type="NCBI Taxonomy" id="412755"/>
    <lineage>
        <taxon>unclassified sequences</taxon>
        <taxon>metagenomes</taxon>
        <taxon>ecological metagenomes</taxon>
    </lineage>
</organism>